<reference evidence="3" key="1">
    <citation type="journal article" date="2010" name="PLoS ONE">
        <title>The complete genome sequence of Cupriavidus metallidurans strain CH34, a master survivalist in harsh and anthropogenic environments.</title>
        <authorList>
            <person name="Janssen P.J."/>
            <person name="Van Houdt R."/>
            <person name="Moors H."/>
            <person name="Monsieurs P."/>
            <person name="Morin N."/>
            <person name="Michaux A."/>
            <person name="Benotmane M.A."/>
            <person name="Leys N."/>
            <person name="Vallaeys T."/>
            <person name="Lapidus A."/>
            <person name="Monchy S."/>
            <person name="Medigue C."/>
            <person name="Taghavi S."/>
            <person name="McCorkle S."/>
            <person name="Dunn J."/>
            <person name="van der Lelie D."/>
            <person name="Mergeay M."/>
        </authorList>
    </citation>
    <scope>NUCLEOTIDE SEQUENCE [LARGE SCALE GENOMIC DNA]</scope>
    <source>
        <plasmid evidence="3">megaplasmid</plasmid>
    </source>
</reference>
<keyword evidence="2" id="KW-0614">Plasmid</keyword>
<keyword evidence="1" id="KW-0812">Transmembrane</keyword>
<evidence type="ECO:0000256" key="1">
    <source>
        <dbReference type="SAM" id="Phobius"/>
    </source>
</evidence>
<protein>
    <submittedName>
        <fullName evidence="2">Uncharacterized protein</fullName>
    </submittedName>
</protein>
<dbReference type="AlphaFoldDB" id="Q1LBA2"/>
<evidence type="ECO:0000313" key="3">
    <source>
        <dbReference type="Proteomes" id="UP000002429"/>
    </source>
</evidence>
<gene>
    <name evidence="2" type="ordered locus">Rmet_5715</name>
</gene>
<accession>Q1LBA2</accession>
<geneLocation type="plasmid" evidence="2 3">
    <name>megaplasmid</name>
</geneLocation>
<keyword evidence="1" id="KW-1133">Transmembrane helix</keyword>
<evidence type="ECO:0000313" key="2">
    <source>
        <dbReference type="EMBL" id="ABF12574.1"/>
    </source>
</evidence>
<feature type="transmembrane region" description="Helical" evidence="1">
    <location>
        <begin position="76"/>
        <end position="102"/>
    </location>
</feature>
<keyword evidence="1" id="KW-0472">Membrane</keyword>
<sequence length="105" mass="11998">MSRVSCRLSGVMYVLYGTYSMGLRHWLWRAPILRRDEISLQRIRAGFQERSDRSASHTVSTENWCLLNHGVISLHVVMVFIASCFIAAISLVVFVACIFLLVSYD</sequence>
<dbReference type="KEGG" id="rme:Rmet_5715"/>
<keyword evidence="3" id="KW-1185">Reference proteome</keyword>
<organism evidence="2 3">
    <name type="scientific">Cupriavidus metallidurans (strain ATCC 43123 / DSM 2839 / NBRC 102507 / CH34)</name>
    <name type="common">Ralstonia metallidurans</name>
    <dbReference type="NCBI Taxonomy" id="266264"/>
    <lineage>
        <taxon>Bacteria</taxon>
        <taxon>Pseudomonadati</taxon>
        <taxon>Pseudomonadota</taxon>
        <taxon>Betaproteobacteria</taxon>
        <taxon>Burkholderiales</taxon>
        <taxon>Burkholderiaceae</taxon>
        <taxon>Cupriavidus</taxon>
    </lineage>
</organism>
<dbReference type="HOGENOM" id="CLU_2234308_0_0_4"/>
<name>Q1LBA2_CUPMC</name>
<proteinExistence type="predicted"/>
<dbReference type="EMBL" id="CP000353">
    <property type="protein sequence ID" value="ABF12574.1"/>
    <property type="molecule type" value="Genomic_DNA"/>
</dbReference>
<dbReference type="Proteomes" id="UP000002429">
    <property type="component" value="Plasmid megaplasmid"/>
</dbReference>